<dbReference type="AlphaFoldDB" id="A0ABD1FX36"/>
<dbReference type="Pfam" id="PF00685">
    <property type="entry name" value="Sulfotransfer_1"/>
    <property type="match status" value="1"/>
</dbReference>
<evidence type="ECO:0000256" key="3">
    <source>
        <dbReference type="RuleBase" id="RU361155"/>
    </source>
</evidence>
<keyword evidence="2 3" id="KW-0808">Transferase</keyword>
<evidence type="ECO:0000256" key="2">
    <source>
        <dbReference type="ARBA" id="ARBA00022679"/>
    </source>
</evidence>
<accession>A0ABD1FX36</accession>
<dbReference type="GO" id="GO:0016740">
    <property type="term" value="F:transferase activity"/>
    <property type="evidence" value="ECO:0007669"/>
    <property type="project" value="UniProtKB-KW"/>
</dbReference>
<comment type="caution">
    <text evidence="5">The sequence shown here is derived from an EMBL/GenBank/DDBJ whole genome shotgun (WGS) entry which is preliminary data.</text>
</comment>
<feature type="domain" description="Sulfotransferase" evidence="4">
    <location>
        <begin position="51"/>
        <end position="292"/>
    </location>
</feature>
<name>A0ABD1FX36_SALDI</name>
<sequence>MANSSSDLSRDLPKVNFWDEPDVLTQWEGFWLFTALVDPAMTFRSNFVARDDDVLLTSLPKTGTTWLMALSHSILKKGERGDPLTTNNPHSLVPTIESEPLSNHCNLDIYDASASRLLHTHLPYSVLPDSVKDSACKIVYIARSPKDTLISMWHFYNVIFRRDREPLPLDRAVDFFCSGMHPGGHFSDHVAEYWLESRRRPDKILFLKYEEIKSHPKREISRIAEFLGRPFTEEGEVEELLWRCSFERLKKLEVNKTANAKFFRKGQVGDWKNYLTSDMEDRINQTVGLKLEALGLFF</sequence>
<evidence type="ECO:0000256" key="1">
    <source>
        <dbReference type="ARBA" id="ARBA00005771"/>
    </source>
</evidence>
<dbReference type="Gene3D" id="3.40.50.300">
    <property type="entry name" value="P-loop containing nucleotide triphosphate hydrolases"/>
    <property type="match status" value="1"/>
</dbReference>
<gene>
    <name evidence="5" type="ORF">AAHA92_28755</name>
</gene>
<reference evidence="5 6" key="1">
    <citation type="submission" date="2024-06" db="EMBL/GenBank/DDBJ databases">
        <title>A chromosome level genome sequence of Diviner's sage (Salvia divinorum).</title>
        <authorList>
            <person name="Ford S.A."/>
            <person name="Ro D.-K."/>
            <person name="Ness R.W."/>
            <person name="Phillips M.A."/>
        </authorList>
    </citation>
    <scope>NUCLEOTIDE SEQUENCE [LARGE SCALE GENOMIC DNA]</scope>
    <source>
        <strain evidence="5">SAF-2024a</strain>
        <tissue evidence="5">Leaf</tissue>
    </source>
</reference>
<dbReference type="InterPro" id="IPR000863">
    <property type="entry name" value="Sulfotransferase_dom"/>
</dbReference>
<evidence type="ECO:0000313" key="5">
    <source>
        <dbReference type="EMBL" id="KAL1536045.1"/>
    </source>
</evidence>
<proteinExistence type="inferred from homology"/>
<evidence type="ECO:0000313" key="6">
    <source>
        <dbReference type="Proteomes" id="UP001567538"/>
    </source>
</evidence>
<dbReference type="SUPFAM" id="SSF52540">
    <property type="entry name" value="P-loop containing nucleoside triphosphate hydrolases"/>
    <property type="match status" value="1"/>
</dbReference>
<comment type="similarity">
    <text evidence="1 3">Belongs to the sulfotransferase 1 family.</text>
</comment>
<dbReference type="InterPro" id="IPR027417">
    <property type="entry name" value="P-loop_NTPase"/>
</dbReference>
<protein>
    <recommendedName>
        <fullName evidence="3">Sulfotransferase</fullName>
        <ecNumber evidence="3">2.8.2.-</ecNumber>
    </recommendedName>
</protein>
<dbReference type="EMBL" id="JBEAFC010000011">
    <property type="protein sequence ID" value="KAL1536045.1"/>
    <property type="molecule type" value="Genomic_DNA"/>
</dbReference>
<dbReference type="EC" id="2.8.2.-" evidence="3"/>
<evidence type="ECO:0000259" key="4">
    <source>
        <dbReference type="Pfam" id="PF00685"/>
    </source>
</evidence>
<keyword evidence="6" id="KW-1185">Reference proteome</keyword>
<organism evidence="5 6">
    <name type="scientific">Salvia divinorum</name>
    <name type="common">Maria pastora</name>
    <name type="synonym">Diviner's sage</name>
    <dbReference type="NCBI Taxonomy" id="28513"/>
    <lineage>
        <taxon>Eukaryota</taxon>
        <taxon>Viridiplantae</taxon>
        <taxon>Streptophyta</taxon>
        <taxon>Embryophyta</taxon>
        <taxon>Tracheophyta</taxon>
        <taxon>Spermatophyta</taxon>
        <taxon>Magnoliopsida</taxon>
        <taxon>eudicotyledons</taxon>
        <taxon>Gunneridae</taxon>
        <taxon>Pentapetalae</taxon>
        <taxon>asterids</taxon>
        <taxon>lamiids</taxon>
        <taxon>Lamiales</taxon>
        <taxon>Lamiaceae</taxon>
        <taxon>Nepetoideae</taxon>
        <taxon>Mentheae</taxon>
        <taxon>Salviinae</taxon>
        <taxon>Salvia</taxon>
        <taxon>Salvia subgen. Calosphace</taxon>
    </lineage>
</organism>
<dbReference type="Proteomes" id="UP001567538">
    <property type="component" value="Unassembled WGS sequence"/>
</dbReference>
<dbReference type="PANTHER" id="PTHR11783">
    <property type="entry name" value="SULFOTRANSFERASE SULT"/>
    <property type="match status" value="1"/>
</dbReference>